<dbReference type="InterPro" id="IPR036967">
    <property type="entry name" value="Ribosomal_uS11_sf"/>
</dbReference>
<comment type="subcellular location">
    <subcellularLocation>
        <location evidence="1">Mitochondrion</location>
    </subcellularLocation>
</comment>
<dbReference type="Proteomes" id="UP001153737">
    <property type="component" value="Chromosome 11"/>
</dbReference>
<evidence type="ECO:0000313" key="9">
    <source>
        <dbReference type="Proteomes" id="UP001153737"/>
    </source>
</evidence>
<evidence type="ECO:0000256" key="5">
    <source>
        <dbReference type="ARBA" id="ARBA00023274"/>
    </source>
</evidence>
<protein>
    <recommendedName>
        <fullName evidence="6">Large ribosomal subunit protein uL18m</fullName>
    </recommendedName>
    <alternativeName>
        <fullName evidence="7">39S ribosomal protein L18, mitochondrial</fullName>
    </alternativeName>
</protein>
<dbReference type="GO" id="GO:1990904">
    <property type="term" value="C:ribonucleoprotein complex"/>
    <property type="evidence" value="ECO:0007669"/>
    <property type="project" value="UniProtKB-KW"/>
</dbReference>
<dbReference type="SUPFAM" id="SSF53137">
    <property type="entry name" value="Translational machinery components"/>
    <property type="match status" value="1"/>
</dbReference>
<dbReference type="AlphaFoldDB" id="A0A9P0DF39"/>
<organism evidence="8 9">
    <name type="scientific">Phaedon cochleariae</name>
    <name type="common">Mustard beetle</name>
    <dbReference type="NCBI Taxonomy" id="80249"/>
    <lineage>
        <taxon>Eukaryota</taxon>
        <taxon>Metazoa</taxon>
        <taxon>Ecdysozoa</taxon>
        <taxon>Arthropoda</taxon>
        <taxon>Hexapoda</taxon>
        <taxon>Insecta</taxon>
        <taxon>Pterygota</taxon>
        <taxon>Neoptera</taxon>
        <taxon>Endopterygota</taxon>
        <taxon>Coleoptera</taxon>
        <taxon>Polyphaga</taxon>
        <taxon>Cucujiformia</taxon>
        <taxon>Chrysomeloidea</taxon>
        <taxon>Chrysomelidae</taxon>
        <taxon>Chrysomelinae</taxon>
        <taxon>Chrysomelini</taxon>
        <taxon>Phaedon</taxon>
    </lineage>
</organism>
<dbReference type="GO" id="GO:0003735">
    <property type="term" value="F:structural constituent of ribosome"/>
    <property type="evidence" value="ECO:0007669"/>
    <property type="project" value="InterPro"/>
</dbReference>
<dbReference type="EMBL" id="OU896717">
    <property type="protein sequence ID" value="CAH1118495.1"/>
    <property type="molecule type" value="Genomic_DNA"/>
</dbReference>
<name>A0A9P0DF39_PHACE</name>
<reference evidence="8" key="2">
    <citation type="submission" date="2022-10" db="EMBL/GenBank/DDBJ databases">
        <authorList>
            <consortium name="ENA_rothamsted_submissions"/>
            <consortium name="culmorum"/>
            <person name="King R."/>
        </authorList>
    </citation>
    <scope>NUCLEOTIDE SEQUENCE</scope>
</reference>
<dbReference type="FunFam" id="3.30.420.80:FF:000005">
    <property type="entry name" value="39S ribosomal protein L18, mitochondrial"/>
    <property type="match status" value="1"/>
</dbReference>
<sequence>MFVPKLTSQKTTKNLSSYFLEKMLNFRYNTNKLINELRLHRSASTVTPKNEVSPIFTNRNPRNLERMRIAYKPDGYHVEAPGRNYWHKLLLHSSGRYVTASVHHFEGGEILRTSTSDWALKKQLYKTNDTAAYINLGRVFAQRCLQSGLIEMSCYIDAPNPNGKVALFLKAVEDGGVCLKEPTQFKPIRPWDLERPEKPWEVTE</sequence>
<keyword evidence="9" id="KW-1185">Reference proteome</keyword>
<evidence type="ECO:0000313" key="8">
    <source>
        <dbReference type="EMBL" id="CAH1118495.1"/>
    </source>
</evidence>
<dbReference type="Gene3D" id="3.30.420.80">
    <property type="entry name" value="Ribosomal protein S11"/>
    <property type="match status" value="1"/>
</dbReference>
<keyword evidence="5" id="KW-0687">Ribonucleoprotein</keyword>
<dbReference type="PANTHER" id="PTHR12899">
    <property type="entry name" value="39S RIBOSOMAL PROTEIN L18, MITOCHONDRIAL"/>
    <property type="match status" value="1"/>
</dbReference>
<evidence type="ECO:0000256" key="6">
    <source>
        <dbReference type="ARBA" id="ARBA00069051"/>
    </source>
</evidence>
<gene>
    <name evidence="8" type="ORF">PHAECO_LOCUS2178</name>
</gene>
<evidence type="ECO:0000256" key="1">
    <source>
        <dbReference type="ARBA" id="ARBA00004173"/>
    </source>
</evidence>
<evidence type="ECO:0000256" key="3">
    <source>
        <dbReference type="ARBA" id="ARBA00022980"/>
    </source>
</evidence>
<reference evidence="8" key="1">
    <citation type="submission" date="2022-01" db="EMBL/GenBank/DDBJ databases">
        <authorList>
            <person name="King R."/>
        </authorList>
    </citation>
    <scope>NUCLEOTIDE SEQUENCE</scope>
</reference>
<dbReference type="GO" id="GO:0006412">
    <property type="term" value="P:translation"/>
    <property type="evidence" value="ECO:0007669"/>
    <property type="project" value="InterPro"/>
</dbReference>
<dbReference type="GO" id="GO:0008097">
    <property type="term" value="F:5S rRNA binding"/>
    <property type="evidence" value="ECO:0007669"/>
    <property type="project" value="TreeGrafter"/>
</dbReference>
<dbReference type="GO" id="GO:0005743">
    <property type="term" value="C:mitochondrial inner membrane"/>
    <property type="evidence" value="ECO:0007669"/>
    <property type="project" value="UniProtKB-ARBA"/>
</dbReference>
<dbReference type="InterPro" id="IPR057268">
    <property type="entry name" value="Ribosomal_L18"/>
</dbReference>
<comment type="similarity">
    <text evidence="2">Belongs to the universal ribosomal protein uL18 family.</text>
</comment>
<accession>A0A9P0DF39</accession>
<keyword evidence="3" id="KW-0689">Ribosomal protein</keyword>
<dbReference type="OrthoDB" id="1932324at2759"/>
<evidence type="ECO:0000256" key="7">
    <source>
        <dbReference type="ARBA" id="ARBA00082661"/>
    </source>
</evidence>
<proteinExistence type="inferred from homology"/>
<keyword evidence="4" id="KW-0496">Mitochondrion</keyword>
<dbReference type="CDD" id="cd00432">
    <property type="entry name" value="Ribosomal_L18_L5e"/>
    <property type="match status" value="1"/>
</dbReference>
<dbReference type="InterPro" id="IPR005484">
    <property type="entry name" value="Ribosomal_uL18_bac/plant/anim"/>
</dbReference>
<evidence type="ECO:0000256" key="2">
    <source>
        <dbReference type="ARBA" id="ARBA00007116"/>
    </source>
</evidence>
<dbReference type="GO" id="GO:0005840">
    <property type="term" value="C:ribosome"/>
    <property type="evidence" value="ECO:0007669"/>
    <property type="project" value="UniProtKB-KW"/>
</dbReference>
<evidence type="ECO:0000256" key="4">
    <source>
        <dbReference type="ARBA" id="ARBA00023128"/>
    </source>
</evidence>
<dbReference type="PANTHER" id="PTHR12899:SF3">
    <property type="entry name" value="LARGE RIBOSOMAL SUBUNIT PROTEIN UL18M"/>
    <property type="match status" value="1"/>
</dbReference>